<keyword evidence="2" id="KW-0812">Transmembrane</keyword>
<protein>
    <recommendedName>
        <fullName evidence="7">Protein kinase domain-containing protein</fullName>
    </recommendedName>
</protein>
<feature type="compositionally biased region" description="Low complexity" evidence="1">
    <location>
        <begin position="296"/>
        <end position="315"/>
    </location>
</feature>
<feature type="transmembrane region" description="Helical" evidence="2">
    <location>
        <begin position="693"/>
        <end position="714"/>
    </location>
</feature>
<feature type="compositionally biased region" description="Basic and acidic residues" evidence="1">
    <location>
        <begin position="529"/>
        <end position="565"/>
    </location>
</feature>
<dbReference type="EMBL" id="JAWNFV010000014">
    <property type="protein sequence ID" value="MDY5141048.1"/>
    <property type="molecule type" value="Genomic_DNA"/>
</dbReference>
<reference evidence="3 5" key="1">
    <citation type="submission" date="2023-10" db="EMBL/GenBank/DDBJ databases">
        <title>Whole Genome based description of the genera Actinobaculum and Actinotignum reveals a complex phylogenetic relationship within the species included in the genus Actinotignum.</title>
        <authorList>
            <person name="Jensen C.S."/>
            <person name="Dargis R."/>
            <person name="Kemp M."/>
            <person name="Christensen J.J."/>
        </authorList>
    </citation>
    <scope>NUCLEOTIDE SEQUENCE</scope>
    <source>
        <strain evidence="4 5">SLA_B089</strain>
        <strain evidence="3">SLA_B245</strain>
    </source>
</reference>
<feature type="compositionally biased region" description="Low complexity" evidence="1">
    <location>
        <begin position="376"/>
        <end position="387"/>
    </location>
</feature>
<dbReference type="Proteomes" id="UP001284901">
    <property type="component" value="Unassembled WGS sequence"/>
</dbReference>
<evidence type="ECO:0000256" key="1">
    <source>
        <dbReference type="SAM" id="MobiDB-lite"/>
    </source>
</evidence>
<dbReference type="EMBL" id="JAWNFY010000013">
    <property type="protein sequence ID" value="MDY5146499.1"/>
    <property type="molecule type" value="Genomic_DNA"/>
</dbReference>
<proteinExistence type="predicted"/>
<dbReference type="AlphaFoldDB" id="A0AAW9HDG3"/>
<dbReference type="GeneID" id="92813245"/>
<feature type="region of interest" description="Disordered" evidence="1">
    <location>
        <begin position="285"/>
        <end position="500"/>
    </location>
</feature>
<evidence type="ECO:0000313" key="5">
    <source>
        <dbReference type="Proteomes" id="UP001284901"/>
    </source>
</evidence>
<keyword evidence="5" id="KW-1185">Reference proteome</keyword>
<gene>
    <name evidence="3" type="ORF">R6G74_06960</name>
    <name evidence="4" type="ORF">R6P33_05600</name>
</gene>
<keyword evidence="2" id="KW-0472">Membrane</keyword>
<dbReference type="RefSeq" id="WP_143231826.1">
    <property type="nucleotide sequence ID" value="NZ_CAUPFC010000013.1"/>
</dbReference>
<feature type="region of interest" description="Disordered" evidence="1">
    <location>
        <begin position="836"/>
        <end position="856"/>
    </location>
</feature>
<feature type="compositionally biased region" description="Low complexity" evidence="1">
    <location>
        <begin position="603"/>
        <end position="621"/>
    </location>
</feature>
<evidence type="ECO:0000313" key="6">
    <source>
        <dbReference type="Proteomes" id="UP001288320"/>
    </source>
</evidence>
<evidence type="ECO:0000256" key="2">
    <source>
        <dbReference type="SAM" id="Phobius"/>
    </source>
</evidence>
<evidence type="ECO:0008006" key="7">
    <source>
        <dbReference type="Google" id="ProtNLM"/>
    </source>
</evidence>
<accession>A0AAW9HDG3</accession>
<sequence length="901" mass="93271">MSAIGTRGMTLAGRYRLENLYEEQLDIAGTEQWYAVDDALGTAVRVLLIGDIPTRADALDAARRTGLLDDAHIVRTLSVGENFVVSEIPLGTSLTGYVHGEGFAPEQAKAVVCELAAILTQVSGRGMRHLRITPSRVRVGDAGDVYLDGIGIDAALAGARTDEYDPASLNNAEAADLVLFLATLLEGAQADETTLEALARDDSLPDDIREVFRRTLSPERLLSPGEVLRSLVPFNRPDLREFPDPVLVAPQLPGGGDSRFGFDPLGGHVRGGAIGRVTLGSSHVSFGAEDSENDDAAAATSASGEAAELSEAGEAGDFDGSGDFGGPGATAAVLGVGDGVHAGEEVPESEDISAGELSGTGKGSETGGPSEPDETSAAPSAASASSAIGSQELDPEGVSGANFEGDVDTELGIAAAPEVELHPQWVSPEEFRDEEETERDSEASSSAGSELHAEQSSAPDSSIEETEVNTVYADRGETKTEETSAINIDSHSGHAAGGGVVAQDAATPRFQPHFPSLREAERELEECEREAAEHEAAARAAAEREAARHESAEREAAAAERERDSAPTVAINSVHSGASPQRRSIMNVGDEEDAGQSERANKSAAAAGAAASAVPAAATPVPTAPAPAAPQAASRIHSVSAAARASAAPAKVAARTRGDRKPATRPPAPSRPIIADEENGRALGSRIFDSSKLIVAGAIGLVAVALYFAVTTFFRPTDVSTRPPVISAAPSASADAQGSDGQSAQPSASAAPSPSSADPQIVSANLLNPQKSEADEDYPKTLPLAIDKNPATEWASWEYLRNPKFGLLKDGVGIELRLAKPSTVKEVTLQLSGQGGNVQWRDTTADQPSGGTVVTEGPMSAKTTLTAPTPVNSDHVVLWFTELPKNAAGQFKLQISEITVK</sequence>
<feature type="compositionally biased region" description="Low complexity" evidence="1">
    <location>
        <begin position="727"/>
        <end position="760"/>
    </location>
</feature>
<dbReference type="Proteomes" id="UP001288320">
    <property type="component" value="Unassembled WGS sequence"/>
</dbReference>
<dbReference type="Gene3D" id="1.10.510.10">
    <property type="entry name" value="Transferase(Phosphotransferase) domain 1"/>
    <property type="match status" value="1"/>
</dbReference>
<feature type="compositionally biased region" description="Low complexity" evidence="1">
    <location>
        <begin position="629"/>
        <end position="655"/>
    </location>
</feature>
<comment type="caution">
    <text evidence="3">The sequence shown here is derived from an EMBL/GenBank/DDBJ whole genome shotgun (WGS) entry which is preliminary data.</text>
</comment>
<evidence type="ECO:0000313" key="3">
    <source>
        <dbReference type="EMBL" id="MDY5141048.1"/>
    </source>
</evidence>
<evidence type="ECO:0000313" key="4">
    <source>
        <dbReference type="EMBL" id="MDY5146499.1"/>
    </source>
</evidence>
<organism evidence="3 6">
    <name type="scientific">Actinotignum timonense</name>
    <dbReference type="NCBI Taxonomy" id="1870995"/>
    <lineage>
        <taxon>Bacteria</taxon>
        <taxon>Bacillati</taxon>
        <taxon>Actinomycetota</taxon>
        <taxon>Actinomycetes</taxon>
        <taxon>Actinomycetales</taxon>
        <taxon>Actinomycetaceae</taxon>
        <taxon>Actinotignum</taxon>
    </lineage>
</organism>
<feature type="compositionally biased region" description="Polar residues" evidence="1">
    <location>
        <begin position="570"/>
        <end position="584"/>
    </location>
</feature>
<keyword evidence="2" id="KW-1133">Transmembrane helix</keyword>
<feature type="region of interest" description="Disordered" evidence="1">
    <location>
        <begin position="520"/>
        <end position="677"/>
    </location>
</feature>
<name>A0AAW9HDG3_9ACTO</name>
<feature type="region of interest" description="Disordered" evidence="1">
    <location>
        <begin position="721"/>
        <end position="761"/>
    </location>
</feature>
<feature type="compositionally biased region" description="Polar residues" evidence="1">
    <location>
        <begin position="840"/>
        <end position="852"/>
    </location>
</feature>